<organism evidence="2 3">
    <name type="scientific">Helianthus annuus</name>
    <name type="common">Common sunflower</name>
    <dbReference type="NCBI Taxonomy" id="4232"/>
    <lineage>
        <taxon>Eukaryota</taxon>
        <taxon>Viridiplantae</taxon>
        <taxon>Streptophyta</taxon>
        <taxon>Embryophyta</taxon>
        <taxon>Tracheophyta</taxon>
        <taxon>Spermatophyta</taxon>
        <taxon>Magnoliopsida</taxon>
        <taxon>eudicotyledons</taxon>
        <taxon>Gunneridae</taxon>
        <taxon>Pentapetalae</taxon>
        <taxon>asterids</taxon>
        <taxon>campanulids</taxon>
        <taxon>Asterales</taxon>
        <taxon>Asteraceae</taxon>
        <taxon>Asteroideae</taxon>
        <taxon>Heliantheae alliance</taxon>
        <taxon>Heliantheae</taxon>
        <taxon>Helianthus</taxon>
    </lineage>
</organism>
<evidence type="ECO:0000256" key="1">
    <source>
        <dbReference type="SAM" id="Coils"/>
    </source>
</evidence>
<dbReference type="AlphaFoldDB" id="A0A9K3NQV0"/>
<keyword evidence="3" id="KW-1185">Reference proteome</keyword>
<feature type="coiled-coil region" evidence="1">
    <location>
        <begin position="4"/>
        <end position="52"/>
    </location>
</feature>
<evidence type="ECO:0000313" key="3">
    <source>
        <dbReference type="Proteomes" id="UP000215914"/>
    </source>
</evidence>
<comment type="caution">
    <text evidence="2">The sequence shown here is derived from an EMBL/GenBank/DDBJ whole genome shotgun (WGS) entry which is preliminary data.</text>
</comment>
<name>A0A9K3NQV0_HELAN</name>
<proteinExistence type="predicted"/>
<evidence type="ECO:0000313" key="2">
    <source>
        <dbReference type="EMBL" id="KAF5809707.1"/>
    </source>
</evidence>
<dbReference type="EMBL" id="MNCJ02000319">
    <property type="protein sequence ID" value="KAF5809707.1"/>
    <property type="molecule type" value="Genomic_DNA"/>
</dbReference>
<sequence length="154" mass="17750">MEREKKLEKRVKTVEADNSSLLQRIESDQADIDILKVKIAELEEEKAHRDEQNKYFKLKNKELEAANAQKDHKMYMMNKVLENLIGMSIEQKIEEIQVEEVRARRQAEIDVEMKNKGKGIEGVSDVFERSIIPVTLSESPVQNPRPISAVSGRC</sequence>
<reference evidence="2" key="1">
    <citation type="journal article" date="2017" name="Nature">
        <title>The sunflower genome provides insights into oil metabolism, flowering and Asterid evolution.</title>
        <authorList>
            <person name="Badouin H."/>
            <person name="Gouzy J."/>
            <person name="Grassa C.J."/>
            <person name="Murat F."/>
            <person name="Staton S.E."/>
            <person name="Cottret L."/>
            <person name="Lelandais-Briere C."/>
            <person name="Owens G.L."/>
            <person name="Carrere S."/>
            <person name="Mayjonade B."/>
            <person name="Legrand L."/>
            <person name="Gill N."/>
            <person name="Kane N.C."/>
            <person name="Bowers J.E."/>
            <person name="Hubner S."/>
            <person name="Bellec A."/>
            <person name="Berard A."/>
            <person name="Berges H."/>
            <person name="Blanchet N."/>
            <person name="Boniface M.C."/>
            <person name="Brunel D."/>
            <person name="Catrice O."/>
            <person name="Chaidir N."/>
            <person name="Claudel C."/>
            <person name="Donnadieu C."/>
            <person name="Faraut T."/>
            <person name="Fievet G."/>
            <person name="Helmstetter N."/>
            <person name="King M."/>
            <person name="Knapp S.J."/>
            <person name="Lai Z."/>
            <person name="Le Paslier M.C."/>
            <person name="Lippi Y."/>
            <person name="Lorenzon L."/>
            <person name="Mandel J.R."/>
            <person name="Marage G."/>
            <person name="Marchand G."/>
            <person name="Marquand E."/>
            <person name="Bret-Mestries E."/>
            <person name="Morien E."/>
            <person name="Nambeesan S."/>
            <person name="Nguyen T."/>
            <person name="Pegot-Espagnet P."/>
            <person name="Pouilly N."/>
            <person name="Raftis F."/>
            <person name="Sallet E."/>
            <person name="Schiex T."/>
            <person name="Thomas J."/>
            <person name="Vandecasteele C."/>
            <person name="Vares D."/>
            <person name="Vear F."/>
            <person name="Vautrin S."/>
            <person name="Crespi M."/>
            <person name="Mangin B."/>
            <person name="Burke J.M."/>
            <person name="Salse J."/>
            <person name="Munos S."/>
            <person name="Vincourt P."/>
            <person name="Rieseberg L.H."/>
            <person name="Langlade N.B."/>
        </authorList>
    </citation>
    <scope>NUCLEOTIDE SEQUENCE</scope>
    <source>
        <tissue evidence="2">Leaves</tissue>
    </source>
</reference>
<keyword evidence="1" id="KW-0175">Coiled coil</keyword>
<gene>
    <name evidence="2" type="ORF">HanXRQr2_Chr04g0160461</name>
</gene>
<accession>A0A9K3NQV0</accession>
<dbReference type="Gramene" id="mRNA:HanXRQr2_Chr04g0160461">
    <property type="protein sequence ID" value="mRNA:HanXRQr2_Chr04g0160461"/>
    <property type="gene ID" value="HanXRQr2_Chr04g0160461"/>
</dbReference>
<reference evidence="2" key="2">
    <citation type="submission" date="2020-06" db="EMBL/GenBank/DDBJ databases">
        <title>Helianthus annuus Genome sequencing and assembly Release 2.</title>
        <authorList>
            <person name="Gouzy J."/>
            <person name="Langlade N."/>
            <person name="Munos S."/>
        </authorList>
    </citation>
    <scope>NUCLEOTIDE SEQUENCE</scope>
    <source>
        <tissue evidence="2">Leaves</tissue>
    </source>
</reference>
<dbReference type="Proteomes" id="UP000215914">
    <property type="component" value="Unassembled WGS sequence"/>
</dbReference>
<protein>
    <submittedName>
        <fullName evidence="2">Uncharacterized protein</fullName>
    </submittedName>
</protein>